<reference evidence="2 3" key="1">
    <citation type="submission" date="2019-03" db="EMBL/GenBank/DDBJ databases">
        <title>First draft genome of Liparis tanakae, snailfish: a comprehensive survey of snailfish specific genes.</title>
        <authorList>
            <person name="Kim W."/>
            <person name="Song I."/>
            <person name="Jeong J.-H."/>
            <person name="Kim D."/>
            <person name="Kim S."/>
            <person name="Ryu S."/>
            <person name="Song J.Y."/>
            <person name="Lee S.K."/>
        </authorList>
    </citation>
    <scope>NUCLEOTIDE SEQUENCE [LARGE SCALE GENOMIC DNA]</scope>
    <source>
        <tissue evidence="2">Muscle</tissue>
    </source>
</reference>
<dbReference type="AlphaFoldDB" id="A0A4Z2IAJ0"/>
<feature type="region of interest" description="Disordered" evidence="1">
    <location>
        <begin position="23"/>
        <end position="50"/>
    </location>
</feature>
<evidence type="ECO:0000313" key="2">
    <source>
        <dbReference type="EMBL" id="TNN74425.1"/>
    </source>
</evidence>
<organism evidence="2 3">
    <name type="scientific">Liparis tanakae</name>
    <name type="common">Tanaka's snailfish</name>
    <dbReference type="NCBI Taxonomy" id="230148"/>
    <lineage>
        <taxon>Eukaryota</taxon>
        <taxon>Metazoa</taxon>
        <taxon>Chordata</taxon>
        <taxon>Craniata</taxon>
        <taxon>Vertebrata</taxon>
        <taxon>Euteleostomi</taxon>
        <taxon>Actinopterygii</taxon>
        <taxon>Neopterygii</taxon>
        <taxon>Teleostei</taxon>
        <taxon>Neoteleostei</taxon>
        <taxon>Acanthomorphata</taxon>
        <taxon>Eupercaria</taxon>
        <taxon>Perciformes</taxon>
        <taxon>Cottioidei</taxon>
        <taxon>Cottales</taxon>
        <taxon>Liparidae</taxon>
        <taxon>Liparis</taxon>
    </lineage>
</organism>
<keyword evidence="3" id="KW-1185">Reference proteome</keyword>
<dbReference type="Proteomes" id="UP000314294">
    <property type="component" value="Unassembled WGS sequence"/>
</dbReference>
<proteinExistence type="predicted"/>
<accession>A0A4Z2IAJ0</accession>
<sequence length="145" mass="16243">MIYDIVPMKPCVSPFFNHRHTLDSEGRGAVRKPPDNKGRSVPPRRSGREAGRLPLFPWMMGILQVHAIRCNPPSLGSYRLWSHTEPRARGSAVSKFGGRSPTLEKRLPCPRFSSSTEFSALMELADDILQASDLGLLLIQHHDKT</sequence>
<name>A0A4Z2IAJ0_9TELE</name>
<dbReference type="EMBL" id="SRLO01000114">
    <property type="protein sequence ID" value="TNN74425.1"/>
    <property type="molecule type" value="Genomic_DNA"/>
</dbReference>
<feature type="compositionally biased region" description="Basic and acidic residues" evidence="1">
    <location>
        <begin position="23"/>
        <end position="38"/>
    </location>
</feature>
<protein>
    <submittedName>
        <fullName evidence="2">Uncharacterized protein</fullName>
    </submittedName>
</protein>
<comment type="caution">
    <text evidence="2">The sequence shown here is derived from an EMBL/GenBank/DDBJ whole genome shotgun (WGS) entry which is preliminary data.</text>
</comment>
<evidence type="ECO:0000256" key="1">
    <source>
        <dbReference type="SAM" id="MobiDB-lite"/>
    </source>
</evidence>
<gene>
    <name evidence="2" type="ORF">EYF80_015384</name>
</gene>
<evidence type="ECO:0000313" key="3">
    <source>
        <dbReference type="Proteomes" id="UP000314294"/>
    </source>
</evidence>